<dbReference type="InterPro" id="IPR036047">
    <property type="entry name" value="F-box-like_dom_sf"/>
</dbReference>
<dbReference type="Pfam" id="PF00646">
    <property type="entry name" value="F-box"/>
    <property type="match status" value="1"/>
</dbReference>
<dbReference type="AlphaFoldDB" id="A0A9Q9AWT5"/>
<evidence type="ECO:0000259" key="1">
    <source>
        <dbReference type="Pfam" id="PF00646"/>
    </source>
</evidence>
<dbReference type="Proteomes" id="UP001056384">
    <property type="component" value="Chromosome 9"/>
</dbReference>
<dbReference type="SUPFAM" id="SSF81383">
    <property type="entry name" value="F-box domain"/>
    <property type="match status" value="1"/>
</dbReference>
<evidence type="ECO:0000313" key="2">
    <source>
        <dbReference type="EMBL" id="USW57352.1"/>
    </source>
</evidence>
<reference evidence="2" key="1">
    <citation type="submission" date="2022-06" db="EMBL/GenBank/DDBJ databases">
        <title>Complete genome sequences of two strains of the flax pathogen Septoria linicola.</title>
        <authorList>
            <person name="Lapalu N."/>
            <person name="Simon A."/>
            <person name="Demenou B."/>
            <person name="Paumier D."/>
            <person name="Guillot M.-P."/>
            <person name="Gout L."/>
            <person name="Valade R."/>
        </authorList>
    </citation>
    <scope>NUCLEOTIDE SEQUENCE</scope>
    <source>
        <strain evidence="2">SE15195</strain>
    </source>
</reference>
<dbReference type="EMBL" id="CP099426">
    <property type="protein sequence ID" value="USW57352.1"/>
    <property type="molecule type" value="Genomic_DNA"/>
</dbReference>
<accession>A0A9Q9AWT5</accession>
<name>A0A9Q9AWT5_9PEZI</name>
<feature type="domain" description="F-box" evidence="1">
    <location>
        <begin position="2"/>
        <end position="31"/>
    </location>
</feature>
<dbReference type="InterPro" id="IPR001810">
    <property type="entry name" value="F-box_dom"/>
</dbReference>
<organism evidence="2 3">
    <name type="scientific">Septoria linicola</name>
    <dbReference type="NCBI Taxonomy" id="215465"/>
    <lineage>
        <taxon>Eukaryota</taxon>
        <taxon>Fungi</taxon>
        <taxon>Dikarya</taxon>
        <taxon>Ascomycota</taxon>
        <taxon>Pezizomycotina</taxon>
        <taxon>Dothideomycetes</taxon>
        <taxon>Dothideomycetidae</taxon>
        <taxon>Mycosphaerellales</taxon>
        <taxon>Mycosphaerellaceae</taxon>
        <taxon>Septoria</taxon>
    </lineage>
</organism>
<dbReference type="OrthoDB" id="3637419at2759"/>
<keyword evidence="3" id="KW-1185">Reference proteome</keyword>
<evidence type="ECO:0000313" key="3">
    <source>
        <dbReference type="Proteomes" id="UP001056384"/>
    </source>
</evidence>
<proteinExistence type="predicted"/>
<gene>
    <name evidence="2" type="ORF">Slin15195_G106710</name>
</gene>
<sequence length="155" mass="17429">MFSRLPEELNEHILSYIDDKDKPTLGAVCRTNKLGNRIATPLFYKHVGVIGMDHESERKIVGLARLCQTQVNYPSRCDHVQSVELELDNGSAMMELEDYLHFGINKRQSSLKDIPYAIAEPIVEAFEDAASAESRSPRVALGVLLLLQVRSDMDL</sequence>
<protein>
    <submittedName>
        <fullName evidence="2">F-box domain-containing protein</fullName>
    </submittedName>
</protein>